<dbReference type="InterPro" id="IPR056423">
    <property type="entry name" value="BACK_BPM_SPOP"/>
</dbReference>
<comment type="pathway">
    <text evidence="1">Protein modification; protein ubiquitination.</text>
</comment>
<dbReference type="PROSITE" id="PS50097">
    <property type="entry name" value="BTB"/>
    <property type="match status" value="1"/>
</dbReference>
<dbReference type="InterPro" id="IPR011333">
    <property type="entry name" value="SKP1/BTB/POZ_sf"/>
</dbReference>
<gene>
    <name evidence="6" type="ORF">E2562_030869</name>
</gene>
<feature type="domain" description="BTB" evidence="4">
    <location>
        <begin position="184"/>
        <end position="248"/>
    </location>
</feature>
<proteinExistence type="inferred from homology"/>
<sequence length="369" mass="40589">MATRATASTPPEAETSGEVSRSAIVAMRGYHAFRIDGYSTTTSARSTPFRAGGRTWHVEYRAGWSRRDNTDFITVYLSLDDDVGEAEAVMAQATFTLLDHADGNKPVPEYSRTTARIDFSVRRSCGIGRFISMEELVRSEHLKNDSFTIGCHVITTMDESPSVLVPPPDMRHQLGDLLSTKEGADVELLVGGESFAAHRCVLAARSPVLKSKLSGPTKKRTIQIDGMEPRVFGAMLTFIYTDAWPSPPSRTTEHHEPGEEATMAHQLLVAAEKYGLPRLKLICENKLCGHINTRSVLSILAIAERHRCACLKAACMEFLGSSGAHLRAAIETDGGLDYLARRCPGVIKQLMLTVIGRDLEKQMEEMHVN</sequence>
<dbReference type="Gene3D" id="2.60.210.10">
    <property type="entry name" value="Apoptosis, Tumor Necrosis Factor Receptor Associated Protein 2, Chain A"/>
    <property type="match status" value="1"/>
</dbReference>
<evidence type="ECO:0000259" key="4">
    <source>
        <dbReference type="PROSITE" id="PS50097"/>
    </source>
</evidence>
<protein>
    <recommendedName>
        <fullName evidence="8">BTB domain-containing protein</fullName>
    </recommendedName>
</protein>
<organism evidence="6 7">
    <name type="scientific">Oryza meyeriana var. granulata</name>
    <dbReference type="NCBI Taxonomy" id="110450"/>
    <lineage>
        <taxon>Eukaryota</taxon>
        <taxon>Viridiplantae</taxon>
        <taxon>Streptophyta</taxon>
        <taxon>Embryophyta</taxon>
        <taxon>Tracheophyta</taxon>
        <taxon>Spermatophyta</taxon>
        <taxon>Magnoliopsida</taxon>
        <taxon>Liliopsida</taxon>
        <taxon>Poales</taxon>
        <taxon>Poaceae</taxon>
        <taxon>BOP clade</taxon>
        <taxon>Oryzoideae</taxon>
        <taxon>Oryzeae</taxon>
        <taxon>Oryzinae</taxon>
        <taxon>Oryza</taxon>
        <taxon>Oryza meyeriana</taxon>
    </lineage>
</organism>
<feature type="region of interest" description="Disordered" evidence="3">
    <location>
        <begin position="1"/>
        <end position="20"/>
    </location>
</feature>
<evidence type="ECO:0000256" key="2">
    <source>
        <dbReference type="ARBA" id="ARBA00010846"/>
    </source>
</evidence>
<dbReference type="InterPro" id="IPR008974">
    <property type="entry name" value="TRAF-like"/>
</dbReference>
<dbReference type="Pfam" id="PF00651">
    <property type="entry name" value="BTB"/>
    <property type="match status" value="1"/>
</dbReference>
<evidence type="ECO:0000313" key="7">
    <source>
        <dbReference type="Proteomes" id="UP000479710"/>
    </source>
</evidence>
<evidence type="ECO:0000313" key="6">
    <source>
        <dbReference type="EMBL" id="KAF0930224.1"/>
    </source>
</evidence>
<reference evidence="6 7" key="1">
    <citation type="submission" date="2019-11" db="EMBL/GenBank/DDBJ databases">
        <title>Whole genome sequence of Oryza granulata.</title>
        <authorList>
            <person name="Li W."/>
        </authorList>
    </citation>
    <scope>NUCLEOTIDE SEQUENCE [LARGE SCALE GENOMIC DNA]</scope>
    <source>
        <strain evidence="7">cv. Menghai</strain>
        <tissue evidence="6">Leaf</tissue>
    </source>
</reference>
<dbReference type="PANTHER" id="PTHR26379">
    <property type="entry name" value="BTB/POZ AND MATH DOMAIN-CONTAINING PROTEIN 1"/>
    <property type="match status" value="1"/>
</dbReference>
<dbReference type="CDD" id="cd00121">
    <property type="entry name" value="MATH"/>
    <property type="match status" value="1"/>
</dbReference>
<dbReference type="EMBL" id="SPHZ02000002">
    <property type="protein sequence ID" value="KAF0930224.1"/>
    <property type="molecule type" value="Genomic_DNA"/>
</dbReference>
<dbReference type="PROSITE" id="PS50144">
    <property type="entry name" value="MATH"/>
    <property type="match status" value="1"/>
</dbReference>
<evidence type="ECO:0000256" key="3">
    <source>
        <dbReference type="SAM" id="MobiDB-lite"/>
    </source>
</evidence>
<dbReference type="GO" id="GO:0016567">
    <property type="term" value="P:protein ubiquitination"/>
    <property type="evidence" value="ECO:0007669"/>
    <property type="project" value="InterPro"/>
</dbReference>
<dbReference type="OrthoDB" id="587721at2759"/>
<name>A0A6G1F008_9ORYZ</name>
<dbReference type="InterPro" id="IPR045005">
    <property type="entry name" value="BPM1-6"/>
</dbReference>
<dbReference type="Gene3D" id="3.30.710.10">
    <property type="entry name" value="Potassium Channel Kv1.1, Chain A"/>
    <property type="match status" value="1"/>
</dbReference>
<comment type="similarity">
    <text evidence="2">Belongs to the Tdpoz family.</text>
</comment>
<dbReference type="Pfam" id="PF22486">
    <property type="entry name" value="MATH_2"/>
    <property type="match status" value="1"/>
</dbReference>
<accession>A0A6G1F008</accession>
<evidence type="ECO:0000256" key="1">
    <source>
        <dbReference type="ARBA" id="ARBA00004906"/>
    </source>
</evidence>
<dbReference type="Pfam" id="PF24570">
    <property type="entry name" value="BACK_BPM_SPOP"/>
    <property type="match status" value="1"/>
</dbReference>
<comment type="caution">
    <text evidence="6">The sequence shown here is derived from an EMBL/GenBank/DDBJ whole genome shotgun (WGS) entry which is preliminary data.</text>
</comment>
<evidence type="ECO:0000259" key="5">
    <source>
        <dbReference type="PROSITE" id="PS50144"/>
    </source>
</evidence>
<dbReference type="SUPFAM" id="SSF49599">
    <property type="entry name" value="TRAF domain-like"/>
    <property type="match status" value="1"/>
</dbReference>
<dbReference type="SMART" id="SM00225">
    <property type="entry name" value="BTB"/>
    <property type="match status" value="1"/>
</dbReference>
<feature type="domain" description="MATH" evidence="5">
    <location>
        <begin position="28"/>
        <end position="153"/>
    </location>
</feature>
<dbReference type="SUPFAM" id="SSF54695">
    <property type="entry name" value="POZ domain"/>
    <property type="match status" value="1"/>
</dbReference>
<dbReference type="PANTHER" id="PTHR26379:SF382">
    <property type="entry name" value="OS10G0435900 PROTEIN"/>
    <property type="match status" value="1"/>
</dbReference>
<keyword evidence="7" id="KW-1185">Reference proteome</keyword>
<dbReference type="InterPro" id="IPR000210">
    <property type="entry name" value="BTB/POZ_dom"/>
</dbReference>
<evidence type="ECO:0008006" key="8">
    <source>
        <dbReference type="Google" id="ProtNLM"/>
    </source>
</evidence>
<dbReference type="AlphaFoldDB" id="A0A6G1F008"/>
<dbReference type="Proteomes" id="UP000479710">
    <property type="component" value="Unassembled WGS sequence"/>
</dbReference>
<dbReference type="InterPro" id="IPR002083">
    <property type="entry name" value="MATH/TRAF_dom"/>
</dbReference>